<evidence type="ECO:0000259" key="5">
    <source>
        <dbReference type="PROSITE" id="PS50106"/>
    </source>
</evidence>
<dbReference type="OrthoDB" id="6420528at2759"/>
<dbReference type="CDD" id="cd06681">
    <property type="entry name" value="PDZ2_GRIP1-2-like"/>
    <property type="match status" value="1"/>
</dbReference>
<dbReference type="InterPro" id="IPR036034">
    <property type="entry name" value="PDZ_sf"/>
</dbReference>
<dbReference type="SMART" id="SM00228">
    <property type="entry name" value="PDZ"/>
    <property type="match status" value="7"/>
</dbReference>
<evidence type="ECO:0000313" key="7">
    <source>
        <dbReference type="Proteomes" id="UP000886998"/>
    </source>
</evidence>
<feature type="compositionally biased region" description="Polar residues" evidence="4">
    <location>
        <begin position="1037"/>
        <end position="1048"/>
    </location>
</feature>
<dbReference type="InterPro" id="IPR043545">
    <property type="entry name" value="GRIP1/2"/>
</dbReference>
<dbReference type="PROSITE" id="PS50106">
    <property type="entry name" value="PDZ"/>
    <property type="match status" value="7"/>
</dbReference>
<evidence type="ECO:0000256" key="4">
    <source>
        <dbReference type="SAM" id="MobiDB-lite"/>
    </source>
</evidence>
<keyword evidence="6" id="KW-0675">Receptor</keyword>
<dbReference type="FunFam" id="2.30.42.10:FF:000021">
    <property type="entry name" value="Glutamate receptor interacting protein 1"/>
    <property type="match status" value="1"/>
</dbReference>
<feature type="domain" description="PDZ" evidence="5">
    <location>
        <begin position="530"/>
        <end position="614"/>
    </location>
</feature>
<protein>
    <submittedName>
        <fullName evidence="6">Glutamate receptor-interacting protein 2</fullName>
    </submittedName>
</protein>
<feature type="domain" description="PDZ" evidence="5">
    <location>
        <begin position="45"/>
        <end position="128"/>
    </location>
</feature>
<feature type="domain" description="PDZ" evidence="5">
    <location>
        <begin position="949"/>
        <end position="1030"/>
    </location>
</feature>
<dbReference type="CDD" id="cd06683">
    <property type="entry name" value="PDZ6_GRIP1-2-like"/>
    <property type="match status" value="1"/>
</dbReference>
<dbReference type="PANTHER" id="PTHR46227">
    <property type="entry name" value="GLUTAMATE RECEPTOR-INTERACTING PROTEIN GRIP"/>
    <property type="match status" value="1"/>
</dbReference>
<dbReference type="CDD" id="cd06685">
    <property type="entry name" value="PDZ7_GRIP1-2-like"/>
    <property type="match status" value="1"/>
</dbReference>
<dbReference type="PANTHER" id="PTHR46227:SF2">
    <property type="entry name" value="FI03335P"/>
    <property type="match status" value="1"/>
</dbReference>
<feature type="domain" description="PDZ" evidence="5">
    <location>
        <begin position="432"/>
        <end position="518"/>
    </location>
</feature>
<sequence>MPSWSTACFGSFKKIGDSFYNKSSLDQIEDSCPGDISDDRKRTLCVELEKKDGVTLGLIISGGIDKNSRPRVSNLRPGSIAHRCDALAIGDYIVSVNGIRTCKLKHEEIVTLLKNAGNKVTFEIEYEIPVLVDGTSNFTSKVIQVKIEKEKDSFGFTLRDGTYNDRLKSGSLIITHIRFGGPADRTGILKTGDRLLGVDGVNLSTASLNEALQFLKQIKQFAIITVEYDVSCIDAVKNATGPLLVEIDRTPGSLLGINLSCLSVPEHAIVIESIRQASIAERCGALHVGDHVLAIEGIKVDLMTSAEAMQLLRSSIGETVKLEILPVSQIAMRLSVDSYTKRGIVSTRYSAARSSFANSCYNTLSSFGELSINSGYPYASITPPFVLKRSYDQSSNGCNTTFDPVTSFSQDASLNSASCFNSSTVAHTDRTEVSLHADYKGFGFNINGPSHPSDTLTNPPIINCIDQGSPAERSATLQVGDRILAINGESTEGMSIDKISSIIANSHPRISMITEFDVAEAVVPSSGIFIVKLAKKGLDLGVSLTAARNREYGEPLIISDIKKGSIAHRTGTIQPGDKLLAINSLRTENCTVDDATTILHTCTDVVKLRIRKDETFSEDPDATCAIVYTVELVRHGGPLGITVSGTKEPFDPIFISGLTENGLAERTGALHVGDRILAINGNSLRGKTLNEAICILQTCGDIVTLKISKCPCLEKFEDGNVKLKGIHCIPDNHMKTFSTPLSSADSAVNSWDSCNPRLAPDVTHTDRDAYSSSSIHNISLSYPNTLEQSKCKRASERDNKHIFWEQKIPRPNSYSGNLYLPSVEEKESWHKVLEDLQTCGQSQLLRQLEESILGFDANANEEKSVTDKNLENDLKCSSDTLSVNNLQELNSQIEQLDIDLKNNECFPDVISQFKQKAYNFRHSICNEFSHFYCQPSSSFSAPLPIEIQKVILFKDQVYEDFGFSLSDGKYESGVYINSIRPGGPADLSGLIKPLDRILQVNNVKTYNAGLIVPLIASSGDRIELVISRPAYDDESSSEGTLDRTSNYKSWGDDDGDKEGNASVFSAITENKTFTKTL</sequence>
<organism evidence="6 7">
    <name type="scientific">Trichonephila inaurata madagascariensis</name>
    <dbReference type="NCBI Taxonomy" id="2747483"/>
    <lineage>
        <taxon>Eukaryota</taxon>
        <taxon>Metazoa</taxon>
        <taxon>Ecdysozoa</taxon>
        <taxon>Arthropoda</taxon>
        <taxon>Chelicerata</taxon>
        <taxon>Arachnida</taxon>
        <taxon>Araneae</taxon>
        <taxon>Araneomorphae</taxon>
        <taxon>Entelegynae</taxon>
        <taxon>Araneoidea</taxon>
        <taxon>Nephilidae</taxon>
        <taxon>Trichonephila</taxon>
        <taxon>Trichonephila inaurata</taxon>
    </lineage>
</organism>
<feature type="region of interest" description="Disordered" evidence="4">
    <location>
        <begin position="1032"/>
        <end position="1054"/>
    </location>
</feature>
<dbReference type="FunFam" id="2.30.42.10:FF:000023">
    <property type="entry name" value="Glutamate receptor interacting protein 1"/>
    <property type="match status" value="1"/>
</dbReference>
<keyword evidence="3" id="KW-0677">Repeat</keyword>
<evidence type="ECO:0000256" key="3">
    <source>
        <dbReference type="ARBA" id="ARBA00022737"/>
    </source>
</evidence>
<dbReference type="EMBL" id="BMAV01020104">
    <property type="protein sequence ID" value="GFY73489.1"/>
    <property type="molecule type" value="Genomic_DNA"/>
</dbReference>
<dbReference type="CDD" id="cd06682">
    <property type="entry name" value="PDZ5_GRIP1-2-like"/>
    <property type="match status" value="1"/>
</dbReference>
<keyword evidence="7" id="KW-1185">Reference proteome</keyword>
<reference evidence="6" key="1">
    <citation type="submission" date="2020-08" db="EMBL/GenBank/DDBJ databases">
        <title>Multicomponent nature underlies the extraordinary mechanical properties of spider dragline silk.</title>
        <authorList>
            <person name="Kono N."/>
            <person name="Nakamura H."/>
            <person name="Mori M."/>
            <person name="Yoshida Y."/>
            <person name="Ohtoshi R."/>
            <person name="Malay A.D."/>
            <person name="Moran D.A.P."/>
            <person name="Tomita M."/>
            <person name="Numata K."/>
            <person name="Arakawa K."/>
        </authorList>
    </citation>
    <scope>NUCLEOTIDE SEQUENCE</scope>
</reference>
<dbReference type="Proteomes" id="UP000886998">
    <property type="component" value="Unassembled WGS sequence"/>
</dbReference>
<dbReference type="GO" id="GO:0098887">
    <property type="term" value="P:neurotransmitter receptor transport, endosome to postsynaptic membrane"/>
    <property type="evidence" value="ECO:0007669"/>
    <property type="project" value="TreeGrafter"/>
</dbReference>
<dbReference type="Pfam" id="PF00595">
    <property type="entry name" value="PDZ"/>
    <property type="match status" value="7"/>
</dbReference>
<gene>
    <name evidence="6" type="primary">grip2</name>
    <name evidence="6" type="ORF">TNIN_286861</name>
</gene>
<dbReference type="CDD" id="cd06684">
    <property type="entry name" value="PDZ3_GRIP1-2-like"/>
    <property type="match status" value="1"/>
</dbReference>
<evidence type="ECO:0000313" key="6">
    <source>
        <dbReference type="EMBL" id="GFY73489.1"/>
    </source>
</evidence>
<dbReference type="SUPFAM" id="SSF50156">
    <property type="entry name" value="PDZ domain-like"/>
    <property type="match status" value="7"/>
</dbReference>
<dbReference type="GO" id="GO:0005737">
    <property type="term" value="C:cytoplasm"/>
    <property type="evidence" value="ECO:0007669"/>
    <property type="project" value="UniProtKB-SubCell"/>
</dbReference>
<dbReference type="Gene3D" id="2.30.42.10">
    <property type="match status" value="7"/>
</dbReference>
<dbReference type="AlphaFoldDB" id="A0A8X7CI04"/>
<evidence type="ECO:0000256" key="1">
    <source>
        <dbReference type="ARBA" id="ARBA00004496"/>
    </source>
</evidence>
<feature type="domain" description="PDZ" evidence="5">
    <location>
        <begin position="629"/>
        <end position="711"/>
    </location>
</feature>
<feature type="domain" description="PDZ" evidence="5">
    <location>
        <begin position="144"/>
        <end position="230"/>
    </location>
</feature>
<comment type="caution">
    <text evidence="6">The sequence shown here is derived from an EMBL/GenBank/DDBJ whole genome shotgun (WGS) entry which is preliminary data.</text>
</comment>
<comment type="subcellular location">
    <subcellularLocation>
        <location evidence="1">Cytoplasm</location>
    </subcellularLocation>
</comment>
<name>A0A8X7CI04_9ARAC</name>
<feature type="domain" description="PDZ" evidence="5">
    <location>
        <begin position="244"/>
        <end position="315"/>
    </location>
</feature>
<accession>A0A8X7CI04</accession>
<keyword evidence="2" id="KW-0963">Cytoplasm</keyword>
<proteinExistence type="predicted"/>
<dbReference type="InterPro" id="IPR001478">
    <property type="entry name" value="PDZ"/>
</dbReference>
<evidence type="ECO:0000256" key="2">
    <source>
        <dbReference type="ARBA" id="ARBA00022490"/>
    </source>
</evidence>